<dbReference type="Proteomes" id="UP000693970">
    <property type="component" value="Unassembled WGS sequence"/>
</dbReference>
<keyword evidence="4" id="KW-0548">Nucleotidyltransferase</keyword>
<evidence type="ECO:0000313" key="8">
    <source>
        <dbReference type="Proteomes" id="UP000693970"/>
    </source>
</evidence>
<dbReference type="OrthoDB" id="10671702at2759"/>
<dbReference type="InterPro" id="IPR045867">
    <property type="entry name" value="DNA-dir_RpoC_beta_prime"/>
</dbReference>
<evidence type="ECO:0000256" key="4">
    <source>
        <dbReference type="ARBA" id="ARBA00022695"/>
    </source>
</evidence>
<evidence type="ECO:0000256" key="1">
    <source>
        <dbReference type="ARBA" id="ARBA00012418"/>
    </source>
</evidence>
<protein>
    <recommendedName>
        <fullName evidence="1">DNA-directed RNA polymerase</fullName>
        <ecNumber evidence="1">2.7.7.6</ecNumber>
    </recommendedName>
</protein>
<feature type="domain" description="RNA polymerase alpha subunit" evidence="6">
    <location>
        <begin position="227"/>
        <end position="309"/>
    </location>
</feature>
<reference evidence="7" key="1">
    <citation type="journal article" date="2021" name="Sci. Rep.">
        <title>Diploid genomic architecture of Nitzschia inconspicua, an elite biomass production diatom.</title>
        <authorList>
            <person name="Oliver A."/>
            <person name="Podell S."/>
            <person name="Pinowska A."/>
            <person name="Traller J.C."/>
            <person name="Smith S.R."/>
            <person name="McClure R."/>
            <person name="Beliaev A."/>
            <person name="Bohutskyi P."/>
            <person name="Hill E.A."/>
            <person name="Rabines A."/>
            <person name="Zheng H."/>
            <person name="Allen L.Z."/>
            <person name="Kuo A."/>
            <person name="Grigoriev I.V."/>
            <person name="Allen A.E."/>
            <person name="Hazlebeck D."/>
            <person name="Allen E.E."/>
        </authorList>
    </citation>
    <scope>NUCLEOTIDE SEQUENCE</scope>
    <source>
        <strain evidence="7">Hildebrandi</strain>
    </source>
</reference>
<dbReference type="PANTHER" id="PTHR19376">
    <property type="entry name" value="DNA-DIRECTED RNA POLYMERASE"/>
    <property type="match status" value="1"/>
</dbReference>
<keyword evidence="3" id="KW-0808">Transferase</keyword>
<reference evidence="7" key="2">
    <citation type="submission" date="2021-04" db="EMBL/GenBank/DDBJ databases">
        <authorList>
            <person name="Podell S."/>
        </authorList>
    </citation>
    <scope>NUCLEOTIDE SEQUENCE</scope>
    <source>
        <strain evidence="7">Hildebrandi</strain>
    </source>
</reference>
<dbReference type="EC" id="2.7.7.6" evidence="1"/>
<dbReference type="GO" id="GO:0003899">
    <property type="term" value="F:DNA-directed RNA polymerase activity"/>
    <property type="evidence" value="ECO:0007669"/>
    <property type="project" value="UniProtKB-EC"/>
</dbReference>
<keyword evidence="8" id="KW-1185">Reference proteome</keyword>
<evidence type="ECO:0000256" key="5">
    <source>
        <dbReference type="ARBA" id="ARBA00023163"/>
    </source>
</evidence>
<accession>A0A9K3LAD1</accession>
<gene>
    <name evidence="7" type="ORF">IV203_014592</name>
</gene>
<sequence>MNSDILEILRTESMSQLPPPMLEGYSLSINLSSKVIDSIALQLTYSMTSSSNLEDGDEPSCHEPNFIRRAIYEGCTISTACRVSSYGLRRCDSRRGQIINSESDYKWQCKIHGRGCMGHLEADPRMAVTLMPSSIIPNPSDATNAYQRLKNRVCEGLISHEQYRDLTSKIMMGKKGLIRSMCSIRVEGTMKAVISVGVNGMEGTIDVPDKICRSIKIPCIVDDRVETKRLNDGDWALLVRQPCLWSGSIQPVRIRVTDEDMVGTGDERWDVNWTIKLPPDMCAPYAADFDGDQMTIFPVKSQEAVDECNRFRWSYDNLSDIGLHQQLVPRLDRRDQYGFSNMCMRSTVCWTDRDTPKFKVTGAHKVCQLNNQAFMNIGKYYSSPLDFAKAAISSMNLGASKSSLQSDVGALCRRSRLGAERIFISSSGCMAYMRYSSSTPIQPQILNMNLINKSMFGNPCVRAVSKIASRLMQITLKVKSTQSLGSGSPSMTFLSGDEPWPVILVSGATSTQDSNNYTKDDIESTPSIWHISQCSADRRKELSINCIIMCVSETGVSLDGAEFEALYCLCYYLANQDTSKGRGIAVLTFESDASMPTIWRWSSCYYDGDKAGLCKIPRIPESCIERRMLSNFDSLPSIRHEFGNSSSLF</sequence>
<evidence type="ECO:0000259" key="6">
    <source>
        <dbReference type="Pfam" id="PF00623"/>
    </source>
</evidence>
<keyword evidence="5" id="KW-0804">Transcription</keyword>
<organism evidence="7 8">
    <name type="scientific">Nitzschia inconspicua</name>
    <dbReference type="NCBI Taxonomy" id="303405"/>
    <lineage>
        <taxon>Eukaryota</taxon>
        <taxon>Sar</taxon>
        <taxon>Stramenopiles</taxon>
        <taxon>Ochrophyta</taxon>
        <taxon>Bacillariophyta</taxon>
        <taxon>Bacillariophyceae</taxon>
        <taxon>Bacillariophycidae</taxon>
        <taxon>Bacillariales</taxon>
        <taxon>Bacillariaceae</taxon>
        <taxon>Nitzschia</taxon>
    </lineage>
</organism>
<comment type="caution">
    <text evidence="7">The sequence shown here is derived from an EMBL/GenBank/DDBJ whole genome shotgun (WGS) entry which is preliminary data.</text>
</comment>
<dbReference type="Pfam" id="PF00623">
    <property type="entry name" value="RNA_pol_Rpb1_2"/>
    <property type="match status" value="1"/>
</dbReference>
<evidence type="ECO:0000256" key="3">
    <source>
        <dbReference type="ARBA" id="ARBA00022679"/>
    </source>
</evidence>
<evidence type="ECO:0000313" key="7">
    <source>
        <dbReference type="EMBL" id="KAG7358005.1"/>
    </source>
</evidence>
<dbReference type="GO" id="GO:0003677">
    <property type="term" value="F:DNA binding"/>
    <property type="evidence" value="ECO:0007669"/>
    <property type="project" value="InterPro"/>
</dbReference>
<dbReference type="AlphaFoldDB" id="A0A9K3LAD1"/>
<evidence type="ECO:0000256" key="2">
    <source>
        <dbReference type="ARBA" id="ARBA00022478"/>
    </source>
</evidence>
<proteinExistence type="predicted"/>
<keyword evidence="2" id="KW-0240">DNA-directed RNA polymerase</keyword>
<name>A0A9K3LAD1_9STRA</name>
<dbReference type="EMBL" id="JAGRRH010000014">
    <property type="protein sequence ID" value="KAG7358005.1"/>
    <property type="molecule type" value="Genomic_DNA"/>
</dbReference>
<dbReference type="GO" id="GO:0000428">
    <property type="term" value="C:DNA-directed RNA polymerase complex"/>
    <property type="evidence" value="ECO:0007669"/>
    <property type="project" value="UniProtKB-KW"/>
</dbReference>
<dbReference type="InterPro" id="IPR000722">
    <property type="entry name" value="RNA_pol_asu"/>
</dbReference>
<dbReference type="GO" id="GO:0006351">
    <property type="term" value="P:DNA-templated transcription"/>
    <property type="evidence" value="ECO:0007669"/>
    <property type="project" value="InterPro"/>
</dbReference>